<dbReference type="EMBL" id="SRLO01000306">
    <property type="protein sequence ID" value="TNN61901.1"/>
    <property type="molecule type" value="Genomic_DNA"/>
</dbReference>
<organism evidence="1 2">
    <name type="scientific">Liparis tanakae</name>
    <name type="common">Tanaka's snailfish</name>
    <dbReference type="NCBI Taxonomy" id="230148"/>
    <lineage>
        <taxon>Eukaryota</taxon>
        <taxon>Metazoa</taxon>
        <taxon>Chordata</taxon>
        <taxon>Craniata</taxon>
        <taxon>Vertebrata</taxon>
        <taxon>Euteleostomi</taxon>
        <taxon>Actinopterygii</taxon>
        <taxon>Neopterygii</taxon>
        <taxon>Teleostei</taxon>
        <taxon>Neoteleostei</taxon>
        <taxon>Acanthomorphata</taxon>
        <taxon>Eupercaria</taxon>
        <taxon>Perciformes</taxon>
        <taxon>Cottioidei</taxon>
        <taxon>Cottales</taxon>
        <taxon>Liparidae</taxon>
        <taxon>Liparis</taxon>
    </lineage>
</organism>
<accession>A0A4Z2H8H0</accession>
<sequence>MVIFLESPTSSPFFFQLLSVFVPADNAVWTRQFAAENNFLRDMTVKVDVLLGILEAMMKGELHTIFIPADGHSGVFNLTFQLQRFSFFK</sequence>
<dbReference type="Proteomes" id="UP000314294">
    <property type="component" value="Unassembled WGS sequence"/>
</dbReference>
<proteinExistence type="predicted"/>
<gene>
    <name evidence="1" type="ORF">EYF80_027917</name>
</gene>
<protein>
    <submittedName>
        <fullName evidence="1">Uncharacterized protein</fullName>
    </submittedName>
</protein>
<keyword evidence="2" id="KW-1185">Reference proteome</keyword>
<reference evidence="1 2" key="1">
    <citation type="submission" date="2019-03" db="EMBL/GenBank/DDBJ databases">
        <title>First draft genome of Liparis tanakae, snailfish: a comprehensive survey of snailfish specific genes.</title>
        <authorList>
            <person name="Kim W."/>
            <person name="Song I."/>
            <person name="Jeong J.-H."/>
            <person name="Kim D."/>
            <person name="Kim S."/>
            <person name="Ryu S."/>
            <person name="Song J.Y."/>
            <person name="Lee S.K."/>
        </authorList>
    </citation>
    <scope>NUCLEOTIDE SEQUENCE [LARGE SCALE GENOMIC DNA]</scope>
    <source>
        <tissue evidence="1">Muscle</tissue>
    </source>
</reference>
<dbReference type="AlphaFoldDB" id="A0A4Z2H8H0"/>
<name>A0A4Z2H8H0_9TELE</name>
<evidence type="ECO:0000313" key="2">
    <source>
        <dbReference type="Proteomes" id="UP000314294"/>
    </source>
</evidence>
<evidence type="ECO:0000313" key="1">
    <source>
        <dbReference type="EMBL" id="TNN61901.1"/>
    </source>
</evidence>
<comment type="caution">
    <text evidence="1">The sequence shown here is derived from an EMBL/GenBank/DDBJ whole genome shotgun (WGS) entry which is preliminary data.</text>
</comment>